<organism evidence="1 2">
    <name type="scientific">Trichoderma lentiforme</name>
    <dbReference type="NCBI Taxonomy" id="1567552"/>
    <lineage>
        <taxon>Eukaryota</taxon>
        <taxon>Fungi</taxon>
        <taxon>Dikarya</taxon>
        <taxon>Ascomycota</taxon>
        <taxon>Pezizomycotina</taxon>
        <taxon>Sordariomycetes</taxon>
        <taxon>Hypocreomycetidae</taxon>
        <taxon>Hypocreales</taxon>
        <taxon>Hypocreaceae</taxon>
        <taxon>Trichoderma</taxon>
    </lineage>
</organism>
<accession>A0A9P4XKT9</accession>
<evidence type="ECO:0000313" key="2">
    <source>
        <dbReference type="Proteomes" id="UP000801864"/>
    </source>
</evidence>
<evidence type="ECO:0000313" key="1">
    <source>
        <dbReference type="EMBL" id="KAF3073972.1"/>
    </source>
</evidence>
<comment type="caution">
    <text evidence="1">The sequence shown here is derived from an EMBL/GenBank/DDBJ whole genome shotgun (WGS) entry which is preliminary data.</text>
</comment>
<protein>
    <submittedName>
        <fullName evidence="1">Uncharacterized protein</fullName>
    </submittedName>
</protein>
<proteinExistence type="predicted"/>
<keyword evidence="2" id="KW-1185">Reference proteome</keyword>
<dbReference type="AlphaFoldDB" id="A0A9P4XKT9"/>
<dbReference type="Proteomes" id="UP000801864">
    <property type="component" value="Unassembled WGS sequence"/>
</dbReference>
<dbReference type="EMBL" id="QLNT01000005">
    <property type="protein sequence ID" value="KAF3073972.1"/>
    <property type="molecule type" value="Genomic_DNA"/>
</dbReference>
<name>A0A9P4XKT9_9HYPO</name>
<reference evidence="1 2" key="1">
    <citation type="submission" date="2018-06" db="EMBL/GenBank/DDBJ databases">
        <title>Genome analysis of cellulolytic fungus Trichoderma lentiforme CFAM-422.</title>
        <authorList>
            <person name="Steindorff A.S."/>
            <person name="Formighieri E.F."/>
            <person name="Midorikawa G.E.O."/>
            <person name="Tamietti M.S."/>
            <person name="Ramos E.Z."/>
            <person name="Silva A.S."/>
            <person name="Bon E.P.S."/>
            <person name="Mendes T.D."/>
            <person name="Damaso M.C.T."/>
            <person name="Favaro L.C.L."/>
        </authorList>
    </citation>
    <scope>NUCLEOTIDE SEQUENCE [LARGE SCALE GENOMIC DNA]</scope>
    <source>
        <strain evidence="1 2">CFAM-422</strain>
    </source>
</reference>
<sequence length="75" mass="8717">MLVATQRYHHPRGPSLLLMDRSGHLDTAREEWRMPNEYQFGKALLQHKLEQDDGRIREMTKEEACRISSLAAKPA</sequence>
<gene>
    <name evidence="1" type="ORF">CFAM422_003719</name>
</gene>